<dbReference type="EMBL" id="MKZY01000005">
    <property type="protein sequence ID" value="OOO08430.1"/>
    <property type="molecule type" value="Genomic_DNA"/>
</dbReference>
<comment type="caution">
    <text evidence="3">The sequence shown here is derived from an EMBL/GenBank/DDBJ whole genome shotgun (WGS) entry which is preliminary data.</text>
</comment>
<organism evidence="3 4">
    <name type="scientific">Aspergillus oryzae</name>
    <name type="common">Yellow koji mold</name>
    <dbReference type="NCBI Taxonomy" id="5062"/>
    <lineage>
        <taxon>Eukaryota</taxon>
        <taxon>Fungi</taxon>
        <taxon>Dikarya</taxon>
        <taxon>Ascomycota</taxon>
        <taxon>Pezizomycotina</taxon>
        <taxon>Eurotiomycetes</taxon>
        <taxon>Eurotiomycetidae</taxon>
        <taxon>Eurotiales</taxon>
        <taxon>Aspergillaceae</taxon>
        <taxon>Aspergillus</taxon>
        <taxon>Aspergillus subgen. Circumdati</taxon>
    </lineage>
</organism>
<feature type="region of interest" description="Disordered" evidence="1">
    <location>
        <begin position="1"/>
        <end position="68"/>
    </location>
</feature>
<evidence type="ECO:0000313" key="2">
    <source>
        <dbReference type="EMBL" id="GMG38963.1"/>
    </source>
</evidence>
<gene>
    <name evidence="2" type="ORF">Aory04_001353100</name>
    <name evidence="3" type="ORF">OAory_01097260</name>
</gene>
<evidence type="ECO:0000256" key="1">
    <source>
        <dbReference type="SAM" id="MobiDB-lite"/>
    </source>
</evidence>
<feature type="region of interest" description="Disordered" evidence="1">
    <location>
        <begin position="161"/>
        <end position="200"/>
    </location>
</feature>
<dbReference type="EMBL" id="BSYA01000373">
    <property type="protein sequence ID" value="GMG38963.1"/>
    <property type="molecule type" value="Genomic_DNA"/>
</dbReference>
<name>A0A1S9DH92_ASPOZ</name>
<feature type="compositionally biased region" description="Polar residues" evidence="1">
    <location>
        <begin position="180"/>
        <end position="195"/>
    </location>
</feature>
<evidence type="ECO:0000313" key="4">
    <source>
        <dbReference type="Proteomes" id="UP000190312"/>
    </source>
</evidence>
<evidence type="ECO:0000313" key="3">
    <source>
        <dbReference type="EMBL" id="OOO08430.1"/>
    </source>
</evidence>
<dbReference type="Proteomes" id="UP000190312">
    <property type="component" value="Unassembled WGS sequence"/>
</dbReference>
<proteinExistence type="predicted"/>
<accession>A0A1S9DH92</accession>
<feature type="compositionally biased region" description="Basic residues" evidence="1">
    <location>
        <begin position="13"/>
        <end position="22"/>
    </location>
</feature>
<dbReference type="AlphaFoldDB" id="A0A1S9DH92"/>
<protein>
    <submittedName>
        <fullName evidence="2">Unnamed protein product</fullName>
    </submittedName>
</protein>
<dbReference type="Proteomes" id="UP001165205">
    <property type="component" value="Unassembled WGS sequence"/>
</dbReference>
<sequence length="504" mass="54157">MGTQTAGPDLTGQRRKAKRRRRGREDPDYRRNRHRNRNAFSDEGENSAHESSGDDASEIEASNHNSPSTDYKHFEEFVSHAVYINRTSFIVSKRLQLNAISRGDFQEIILFMCNLCALSRFLLNKAPHLLPEAEKYVGKDLEFGRHVLNYVLKGPHNNMMRLCKQDGHGQGSDANKKRPSYNQGAVASNERQSAPTQPPKVINCEAVEGSLNSSKPSMEALQTQTGQGLSQQTSDLPRPQTQGGIGLYVPSVNQQGSQPVSAASFQAYQPSVLSGQQPPLPPAAAPESGHNPQMLHVAPAVSSVALPTVPNGHVANPGLPPAMPQHYLPAYAAQQQQQSAPINIPQMQVQVTGAQDSVSLHSHQPTGLGWVGGVVPQPPTQVNPVQPTSAVPTASGQATMAPSIQQWIANLNGSAPPTNQAAPSTQRGPLTTQPGFQPQGTIQPGQLHTSAQQSSGVSQAESLANSLSNTSWLGQPPFAQAESMTDNNENFLTMLANLPHTVFQ</sequence>
<feature type="compositionally biased region" description="Low complexity" evidence="1">
    <location>
        <begin position="221"/>
        <end position="234"/>
    </location>
</feature>
<feature type="region of interest" description="Disordered" evidence="1">
    <location>
        <begin position="410"/>
        <end position="463"/>
    </location>
</feature>
<feature type="region of interest" description="Disordered" evidence="1">
    <location>
        <begin position="212"/>
        <end position="252"/>
    </location>
</feature>
<reference evidence="3 4" key="1">
    <citation type="submission" date="2016-10" db="EMBL/GenBank/DDBJ databases">
        <title>Genome sequencing of Aspergillus oryzae BCC7051.</title>
        <authorList>
            <person name="Thammarongtham C."/>
            <person name="Vorapreeda T."/>
            <person name="Nookaew I."/>
            <person name="Srisuk T."/>
            <person name="Land M."/>
            <person name="Jeennor S."/>
            <person name="Laoteng K."/>
        </authorList>
    </citation>
    <scope>NUCLEOTIDE SEQUENCE [LARGE SCALE GENOMIC DNA]</scope>
    <source>
        <strain evidence="3 4">BCC7051</strain>
    </source>
</reference>
<reference evidence="2" key="2">
    <citation type="submission" date="2023-04" db="EMBL/GenBank/DDBJ databases">
        <title>Aspergillus oryzae NBRC 4228.</title>
        <authorList>
            <person name="Ichikawa N."/>
            <person name="Sato H."/>
            <person name="Tonouchi N."/>
        </authorList>
    </citation>
    <scope>NUCLEOTIDE SEQUENCE</scope>
    <source>
        <strain evidence="2">NBRC 4228</strain>
    </source>
</reference>